<name>A0A0U5BJ22_9MICO</name>
<reference evidence="2" key="1">
    <citation type="submission" date="2015-12" db="EMBL/GenBank/DDBJ databases">
        <authorList>
            <person name="Shamseldin A."/>
            <person name="Moawad H."/>
            <person name="Abd El-Rahim W.M."/>
            <person name="Sadowsky M.J."/>
        </authorList>
    </citation>
    <scope>NUCLEOTIDE SEQUENCE [LARGE SCALE GENOMIC DNA]</scope>
    <source>
        <strain evidence="2">JAM AC0309</strain>
    </source>
</reference>
<dbReference type="InterPro" id="IPR009003">
    <property type="entry name" value="Peptidase_S1_PA"/>
</dbReference>
<evidence type="ECO:0000313" key="1">
    <source>
        <dbReference type="EMBL" id="BAU33102.1"/>
    </source>
</evidence>
<dbReference type="Gene3D" id="3.40.50.12090">
    <property type="match status" value="2"/>
</dbReference>
<dbReference type="InterPro" id="IPR007253">
    <property type="entry name" value="Cell_wall-bd_2"/>
</dbReference>
<dbReference type="RefSeq" id="WP_096422724.1">
    <property type="nucleotide sequence ID" value="NZ_AP017315.1"/>
</dbReference>
<dbReference type="InterPro" id="IPR043504">
    <property type="entry name" value="Peptidase_S1_PA_chymotrypsin"/>
</dbReference>
<gene>
    <name evidence="1" type="ORF">MalAC0309_2260</name>
</gene>
<dbReference type="Gene3D" id="2.60.40.10">
    <property type="entry name" value="Immunoglobulins"/>
    <property type="match status" value="1"/>
</dbReference>
<dbReference type="OrthoDB" id="5196645at2"/>
<dbReference type="SUPFAM" id="SSF50494">
    <property type="entry name" value="Trypsin-like serine proteases"/>
    <property type="match status" value="1"/>
</dbReference>
<sequence>MTTGGVRWATRHGRLAVAAASVGALILVEAVVAASPAQATATTPWETVDAVTVSGEAEDVPAELEAALERDLGMSAREYVEQSERAREAVDRIDSLPAGIDVLGAELTTKAVVVYLSDPNQVPIVEAEGLVAEVGEPPSPDYSDELFLPANDLRGGLPYFFPGDGGEGFRCSVGFPGVATATGAPQFLTAGHCDGDLSGTRSIMTAVSPGNFRTPFVNIGEPIPDSHVTGGNGTSGGWDHGLVGVTRSGWTSRPEVVTWGGGQGGPLSSAPVIVRDATRAVVGAPICKSGGTTGWTCGTITAVNQNLRVGGADDPTAYQVNGIVASICVLGGDSGGAALTGTTAIGVTSASNSSGGCTAGSLGVFAPLYASSGASAETLYQGAWEPSIGISTPLVTTPSTTGSFTGSTMRGTLQHGGPRHRIEVTFNGSVTRTAAVASNGSWQVSVPNLPNGVTAYSVRARWGERSLSAARTGSWWNVSTARLAGPDRFATAVEISRAAFPSGAPVVVIANGLSFPDALSAGPAAVQLGGPVLLVGPTSIPSVVRTELNRLRPQRIVVVGGTGVVSGAVATELRSFASSRSVTRLGGADRYATSRAIAEFAFPRASEVYIATGAGFADALSAGAAGANRAAPVVLVPGTASTVDSATRSLLTRMRISQIYVAGGTGVVSGGVVTSLRTVAPVTRLAGADRFATSLAINKQAVRGSASDALVTYGLNFPDALAGSVLAGVRGAPMYIAPTTCVPRDMIAHMRSLSVGRVTLLGGSGVLSSDVGRLRPCP</sequence>
<dbReference type="Gene3D" id="2.40.10.10">
    <property type="entry name" value="Trypsin-like serine proteases"/>
    <property type="match status" value="2"/>
</dbReference>
<dbReference type="KEGG" id="malk:MalAC0309_2260"/>
<reference evidence="1 2" key="2">
    <citation type="submission" date="2016-01" db="EMBL/GenBank/DDBJ databases">
        <title>Microcella alkaliphila JAM AC0309 whole genome shotgun sequence.</title>
        <authorList>
            <person name="Kurata A."/>
            <person name="Hirose Y."/>
            <person name="Kishimoto N."/>
            <person name="Kobayashi T."/>
        </authorList>
    </citation>
    <scope>NUCLEOTIDE SEQUENCE [LARGE SCALE GENOMIC DNA]</scope>
    <source>
        <strain evidence="1 2">JAM AC0309</strain>
    </source>
</reference>
<proteinExistence type="predicted"/>
<dbReference type="InterPro" id="IPR051922">
    <property type="entry name" value="Bact_Sporulation_Assoc"/>
</dbReference>
<accession>A0A0U5BJ22</accession>
<organism evidence="1 2">
    <name type="scientific">Microcella alkaliphila</name>
    <dbReference type="NCBI Taxonomy" id="279828"/>
    <lineage>
        <taxon>Bacteria</taxon>
        <taxon>Bacillati</taxon>
        <taxon>Actinomycetota</taxon>
        <taxon>Actinomycetes</taxon>
        <taxon>Micrococcales</taxon>
        <taxon>Microbacteriaceae</taxon>
        <taxon>Microcella</taxon>
    </lineage>
</organism>
<dbReference type="AlphaFoldDB" id="A0A0U5BJ22"/>
<dbReference type="GO" id="GO:0004252">
    <property type="term" value="F:serine-type endopeptidase activity"/>
    <property type="evidence" value="ECO:0007669"/>
    <property type="project" value="InterPro"/>
</dbReference>
<dbReference type="PANTHER" id="PTHR30032">
    <property type="entry name" value="N-ACETYLMURAMOYL-L-ALANINE AMIDASE-RELATED"/>
    <property type="match status" value="1"/>
</dbReference>
<dbReference type="GO" id="GO:0006508">
    <property type="term" value="P:proteolysis"/>
    <property type="evidence" value="ECO:0007669"/>
    <property type="project" value="InterPro"/>
</dbReference>
<dbReference type="Pfam" id="PF04122">
    <property type="entry name" value="CW_binding_2"/>
    <property type="match status" value="3"/>
</dbReference>
<protein>
    <submittedName>
        <fullName evidence="1">LytC</fullName>
    </submittedName>
</protein>
<dbReference type="PANTHER" id="PTHR30032:SF8">
    <property type="entry name" value="GERMINATION-SPECIFIC N-ACETYLMURAMOYL-L-ALANINE AMIDASE"/>
    <property type="match status" value="1"/>
</dbReference>
<dbReference type="CDD" id="cd21112">
    <property type="entry name" value="alphaLP-like"/>
    <property type="match status" value="1"/>
</dbReference>
<dbReference type="InterPro" id="IPR018114">
    <property type="entry name" value="TRYPSIN_HIS"/>
</dbReference>
<dbReference type="Proteomes" id="UP000218965">
    <property type="component" value="Chromosome"/>
</dbReference>
<evidence type="ECO:0000313" key="2">
    <source>
        <dbReference type="Proteomes" id="UP000218965"/>
    </source>
</evidence>
<dbReference type="PROSITE" id="PS00134">
    <property type="entry name" value="TRYPSIN_HIS"/>
    <property type="match status" value="1"/>
</dbReference>
<dbReference type="EMBL" id="AP017315">
    <property type="protein sequence ID" value="BAU33102.1"/>
    <property type="molecule type" value="Genomic_DNA"/>
</dbReference>
<dbReference type="InterPro" id="IPR013783">
    <property type="entry name" value="Ig-like_fold"/>
</dbReference>
<dbReference type="GO" id="GO:0005975">
    <property type="term" value="P:carbohydrate metabolic process"/>
    <property type="evidence" value="ECO:0007669"/>
    <property type="project" value="UniProtKB-ARBA"/>
</dbReference>